<dbReference type="Pfam" id="PF00023">
    <property type="entry name" value="Ank"/>
    <property type="match status" value="1"/>
</dbReference>
<dbReference type="CDD" id="cd09917">
    <property type="entry name" value="F-box_SF"/>
    <property type="match status" value="1"/>
</dbReference>
<evidence type="ECO:0000313" key="6">
    <source>
        <dbReference type="Proteomes" id="UP001149163"/>
    </source>
</evidence>
<evidence type="ECO:0000256" key="4">
    <source>
        <dbReference type="SAM" id="MobiDB-lite"/>
    </source>
</evidence>
<evidence type="ECO:0008006" key="7">
    <source>
        <dbReference type="Google" id="ProtNLM"/>
    </source>
</evidence>
<keyword evidence="1" id="KW-0677">Repeat</keyword>
<dbReference type="SUPFAM" id="SSF48403">
    <property type="entry name" value="Ankyrin repeat"/>
    <property type="match status" value="2"/>
</dbReference>
<dbReference type="EMBL" id="JAPQKN010000008">
    <property type="protein sequence ID" value="KAJ5151386.1"/>
    <property type="molecule type" value="Genomic_DNA"/>
</dbReference>
<feature type="region of interest" description="Disordered" evidence="4">
    <location>
        <begin position="448"/>
        <end position="468"/>
    </location>
</feature>
<dbReference type="InterPro" id="IPR036770">
    <property type="entry name" value="Ankyrin_rpt-contain_sf"/>
</dbReference>
<reference evidence="5" key="1">
    <citation type="submission" date="2022-11" db="EMBL/GenBank/DDBJ databases">
        <authorList>
            <person name="Petersen C."/>
        </authorList>
    </citation>
    <scope>NUCLEOTIDE SEQUENCE</scope>
    <source>
        <strain evidence="5">IBT 26290</strain>
    </source>
</reference>
<evidence type="ECO:0000256" key="2">
    <source>
        <dbReference type="ARBA" id="ARBA00023043"/>
    </source>
</evidence>
<dbReference type="PANTHER" id="PTHR24198">
    <property type="entry name" value="ANKYRIN REPEAT AND PROTEIN KINASE DOMAIN-CONTAINING PROTEIN"/>
    <property type="match status" value="1"/>
</dbReference>
<evidence type="ECO:0000256" key="1">
    <source>
        <dbReference type="ARBA" id="ARBA00022737"/>
    </source>
</evidence>
<dbReference type="Gene3D" id="1.25.40.20">
    <property type="entry name" value="Ankyrin repeat-containing domain"/>
    <property type="match status" value="2"/>
</dbReference>
<dbReference type="InterPro" id="IPR002110">
    <property type="entry name" value="Ankyrin_rpt"/>
</dbReference>
<dbReference type="PROSITE" id="PS50297">
    <property type="entry name" value="ANK_REP_REGION"/>
    <property type="match status" value="1"/>
</dbReference>
<protein>
    <recommendedName>
        <fullName evidence="7">F-box domain-containing protein</fullName>
    </recommendedName>
</protein>
<dbReference type="Proteomes" id="UP001149163">
    <property type="component" value="Unassembled WGS sequence"/>
</dbReference>
<proteinExistence type="predicted"/>
<dbReference type="GeneID" id="81431938"/>
<organism evidence="5 6">
    <name type="scientific">Penicillium canariense</name>
    <dbReference type="NCBI Taxonomy" id="189055"/>
    <lineage>
        <taxon>Eukaryota</taxon>
        <taxon>Fungi</taxon>
        <taxon>Dikarya</taxon>
        <taxon>Ascomycota</taxon>
        <taxon>Pezizomycotina</taxon>
        <taxon>Eurotiomycetes</taxon>
        <taxon>Eurotiomycetidae</taxon>
        <taxon>Eurotiales</taxon>
        <taxon>Aspergillaceae</taxon>
        <taxon>Penicillium</taxon>
    </lineage>
</organism>
<dbReference type="SMART" id="SM00248">
    <property type="entry name" value="ANK"/>
    <property type="match status" value="10"/>
</dbReference>
<reference evidence="5" key="2">
    <citation type="journal article" date="2023" name="IMA Fungus">
        <title>Comparative genomic study of the Penicillium genus elucidates a diverse pangenome and 15 lateral gene transfer events.</title>
        <authorList>
            <person name="Petersen C."/>
            <person name="Sorensen T."/>
            <person name="Nielsen M.R."/>
            <person name="Sondergaard T.E."/>
            <person name="Sorensen J.L."/>
            <person name="Fitzpatrick D.A."/>
            <person name="Frisvad J.C."/>
            <person name="Nielsen K.L."/>
        </authorList>
    </citation>
    <scope>NUCLEOTIDE SEQUENCE</scope>
    <source>
        <strain evidence="5">IBT 26290</strain>
    </source>
</reference>
<dbReference type="Pfam" id="PF12796">
    <property type="entry name" value="Ank_2"/>
    <property type="match status" value="4"/>
</dbReference>
<dbReference type="RefSeq" id="XP_056538719.1">
    <property type="nucleotide sequence ID" value="XM_056692762.1"/>
</dbReference>
<feature type="repeat" description="ANK" evidence="3">
    <location>
        <begin position="337"/>
        <end position="369"/>
    </location>
</feature>
<gene>
    <name evidence="5" type="ORF">N7482_010638</name>
</gene>
<sequence>MSSIRLPNEIFFMIVQHLPTQRSILALMRTDRRMYHLLREYLYDRTTGNEKNKALNWAAKRGLEDLVRAMLRRGGDIRMDKDTFWHTKNSEPRPRRWLSMAISDAAENGHASIVSLLLERQPSALNMRSGYDDWPLRKAAARGHAETVKILLNHSANIPHDEINDSGFGAPTSFNFSPALNEAFRHGQEEIVNAMLADGRVSMDRESLAAAAWGGHERLVDLCLREAPPWSPERQFLSPLGAAAQRGNAAAFKMILTSNRVDPNMRDDSLRTPLFVAAEFGQEEIVKILIETDGVHPDTKNKYGETALSSAAANGSLATVECLLATGAVDVDNKDHRGSTPLFAAASIGNEKIARRLIAAGANPEHRNSDGQSPLWHAAGLGAANVVKVLLATGRVDPDAKDRSGMTPLARAARSGRFLGKPTNFVYTKEYEKQAEKVIVPLLQGAEPNASSANNQPPAVGITQDPTTRDGLSVMKQLLSLREVDPDSQDKSGRTPLSHAVQMHEVDAVRVLLDTKRVDVNCADSDGWTPLTWIEKKEKNLNRGDWEAACGW</sequence>
<accession>A0A9W9LD49</accession>
<keyword evidence="2 3" id="KW-0040">ANK repeat</keyword>
<keyword evidence="6" id="KW-1185">Reference proteome</keyword>
<comment type="caution">
    <text evidence="5">The sequence shown here is derived from an EMBL/GenBank/DDBJ whole genome shotgun (WGS) entry which is preliminary data.</text>
</comment>
<evidence type="ECO:0000313" key="5">
    <source>
        <dbReference type="EMBL" id="KAJ5151386.1"/>
    </source>
</evidence>
<dbReference type="PROSITE" id="PS50088">
    <property type="entry name" value="ANK_REPEAT"/>
    <property type="match status" value="1"/>
</dbReference>
<dbReference type="PANTHER" id="PTHR24198:SF165">
    <property type="entry name" value="ANKYRIN REPEAT-CONTAINING PROTEIN-RELATED"/>
    <property type="match status" value="1"/>
</dbReference>
<dbReference type="OrthoDB" id="426293at2759"/>
<dbReference type="AlphaFoldDB" id="A0A9W9LD49"/>
<name>A0A9W9LD49_9EURO</name>
<evidence type="ECO:0000256" key="3">
    <source>
        <dbReference type="PROSITE-ProRule" id="PRU00023"/>
    </source>
</evidence>